<dbReference type="InterPro" id="IPR011442">
    <property type="entry name" value="TAF6_C"/>
</dbReference>
<sequence>MTQKVESLFFHSTQIVAESLQVNLTLDGANSLAVFAEQDLRALVQDAAIFMRRSKRTTLHPEDINAALLARNQQPVFGFEHSDPPQFKTVIGLPDSSIDNEEIIDLDTIIDAPLPPQPYPPAFVAHWLSVNGVQPLIPQNPVPPDLKEDLLLNPSGTEGNGDPLQEGWLVKSDIFNLQVSGELENEKERIYEIKPPVKHDISTELQLYFSKVAETILRANDEVFKPRTNVGGENRKALFETFSQETDAVFHSVSTSLGLQRLVPYFAQFIAQETVRHMTSIPILLSLMKLVSSMFDSPHLDLVPYCHVLIPPILTCTVSNKLGTAEHRQNTGGAGVKEFTRPITNQPRGVKGTQHPSSEQHTSNTRSPLSFVTHLDLRRVSAVLLSTICIKFSPTLPTFQSRLVMTYISCVMDPTRSLASHLGCVIGIVALGPHAFHSAFLPHIPSYLTWIRPLLSSDDADQREEAEGVVKTICEGLVKLCHHPDFVPIFPVQNVGGEMIILPASSFIPNDTPGQTSFVVPLLEIRDAIGSRGMEYFPIEEMNHLSTSLPSDKT</sequence>
<keyword evidence="5" id="KW-0539">Nucleus</keyword>
<dbReference type="Gene3D" id="1.25.40.770">
    <property type="entry name" value="TAF6, C-terminal HEAT repeat domain"/>
    <property type="match status" value="1"/>
</dbReference>
<dbReference type="EMBL" id="JARBJD010000136">
    <property type="protein sequence ID" value="KAK2950413.1"/>
    <property type="molecule type" value="Genomic_DNA"/>
</dbReference>
<evidence type="ECO:0000313" key="9">
    <source>
        <dbReference type="Proteomes" id="UP001281761"/>
    </source>
</evidence>
<keyword evidence="4" id="KW-0804">Transcription</keyword>
<comment type="similarity">
    <text evidence="2">Belongs to the TAF6 family.</text>
</comment>
<dbReference type="Gene3D" id="1.10.20.10">
    <property type="entry name" value="Histone, subunit A"/>
    <property type="match status" value="1"/>
</dbReference>
<name>A0ABQ9XD29_9EUKA</name>
<evidence type="ECO:0000313" key="8">
    <source>
        <dbReference type="EMBL" id="KAK2950413.1"/>
    </source>
</evidence>
<dbReference type="SUPFAM" id="SSF47113">
    <property type="entry name" value="Histone-fold"/>
    <property type="match status" value="1"/>
</dbReference>
<evidence type="ECO:0000256" key="3">
    <source>
        <dbReference type="ARBA" id="ARBA00023015"/>
    </source>
</evidence>
<protein>
    <submittedName>
        <fullName evidence="8">Transcription initiation factor TFIID subunit 6</fullName>
    </submittedName>
</protein>
<dbReference type="SUPFAM" id="SSF48371">
    <property type="entry name" value="ARM repeat"/>
    <property type="match status" value="1"/>
</dbReference>
<dbReference type="Pfam" id="PF02969">
    <property type="entry name" value="TAF"/>
    <property type="match status" value="1"/>
</dbReference>
<dbReference type="PANTHER" id="PTHR10221">
    <property type="entry name" value="TRANSCRIPTION INITIATION FACTOR TFIID SUBUNIT 6"/>
    <property type="match status" value="1"/>
</dbReference>
<feature type="compositionally biased region" description="Polar residues" evidence="6">
    <location>
        <begin position="354"/>
        <end position="367"/>
    </location>
</feature>
<evidence type="ECO:0000256" key="5">
    <source>
        <dbReference type="ARBA" id="ARBA00023242"/>
    </source>
</evidence>
<dbReference type="InterPro" id="IPR016024">
    <property type="entry name" value="ARM-type_fold"/>
</dbReference>
<keyword evidence="3" id="KW-0805">Transcription regulation</keyword>
<gene>
    <name evidence="8" type="ORF">BLNAU_14654</name>
</gene>
<dbReference type="PANTHER" id="PTHR10221:SF9">
    <property type="entry name" value="TRANSCRIPTION INITIATION FACTOR TFIID SUBUNIT 6"/>
    <property type="match status" value="1"/>
</dbReference>
<dbReference type="SMART" id="SM00803">
    <property type="entry name" value="TAF"/>
    <property type="match status" value="1"/>
</dbReference>
<organism evidence="8 9">
    <name type="scientific">Blattamonas nauphoetae</name>
    <dbReference type="NCBI Taxonomy" id="2049346"/>
    <lineage>
        <taxon>Eukaryota</taxon>
        <taxon>Metamonada</taxon>
        <taxon>Preaxostyla</taxon>
        <taxon>Oxymonadida</taxon>
        <taxon>Blattamonas</taxon>
    </lineage>
</organism>
<dbReference type="InterPro" id="IPR009072">
    <property type="entry name" value="Histone-fold"/>
</dbReference>
<feature type="region of interest" description="Disordered" evidence="6">
    <location>
        <begin position="327"/>
        <end position="367"/>
    </location>
</feature>
<evidence type="ECO:0000259" key="7">
    <source>
        <dbReference type="SMART" id="SM00803"/>
    </source>
</evidence>
<dbReference type="Proteomes" id="UP001281761">
    <property type="component" value="Unassembled WGS sequence"/>
</dbReference>
<comment type="subcellular location">
    <subcellularLocation>
        <location evidence="1">Nucleus</location>
    </subcellularLocation>
</comment>
<dbReference type="InterPro" id="IPR046344">
    <property type="entry name" value="TAF6_C_sf"/>
</dbReference>
<evidence type="ECO:0000256" key="2">
    <source>
        <dbReference type="ARBA" id="ARBA00007688"/>
    </source>
</evidence>
<dbReference type="CDD" id="cd08050">
    <property type="entry name" value="TAF6C"/>
    <property type="match status" value="1"/>
</dbReference>
<feature type="domain" description="TATA box binding protein associated factor (TAF) histone-like fold" evidence="7">
    <location>
        <begin position="8"/>
        <end position="70"/>
    </location>
</feature>
<proteinExistence type="inferred from homology"/>
<dbReference type="InterPro" id="IPR037796">
    <property type="entry name" value="TAF6"/>
</dbReference>
<dbReference type="InterPro" id="IPR004823">
    <property type="entry name" value="TAF_TATA-bd_Histone-like_dom"/>
</dbReference>
<accession>A0ABQ9XD29</accession>
<evidence type="ECO:0000256" key="1">
    <source>
        <dbReference type="ARBA" id="ARBA00004123"/>
    </source>
</evidence>
<dbReference type="Pfam" id="PF07571">
    <property type="entry name" value="TAF6_C"/>
    <property type="match status" value="1"/>
</dbReference>
<comment type="caution">
    <text evidence="8">The sequence shown here is derived from an EMBL/GenBank/DDBJ whole genome shotgun (WGS) entry which is preliminary data.</text>
</comment>
<keyword evidence="9" id="KW-1185">Reference proteome</keyword>
<reference evidence="8 9" key="1">
    <citation type="journal article" date="2022" name="bioRxiv">
        <title>Genomics of Preaxostyla Flagellates Illuminates Evolutionary Transitions and the Path Towards Mitochondrial Loss.</title>
        <authorList>
            <person name="Novak L.V.F."/>
            <person name="Treitli S.C."/>
            <person name="Pyrih J."/>
            <person name="Halakuc P."/>
            <person name="Pipaliya S.V."/>
            <person name="Vacek V."/>
            <person name="Brzon O."/>
            <person name="Soukal P."/>
            <person name="Eme L."/>
            <person name="Dacks J.B."/>
            <person name="Karnkowska A."/>
            <person name="Elias M."/>
            <person name="Hampl V."/>
        </authorList>
    </citation>
    <scope>NUCLEOTIDE SEQUENCE [LARGE SCALE GENOMIC DNA]</scope>
    <source>
        <strain evidence="8">NAU3</strain>
        <tissue evidence="8">Gut</tissue>
    </source>
</reference>
<evidence type="ECO:0000256" key="6">
    <source>
        <dbReference type="SAM" id="MobiDB-lite"/>
    </source>
</evidence>
<evidence type="ECO:0000256" key="4">
    <source>
        <dbReference type="ARBA" id="ARBA00023163"/>
    </source>
</evidence>